<gene>
    <name evidence="1" type="ORF">STAS_28257</name>
</gene>
<reference evidence="2" key="1">
    <citation type="journal article" date="2019" name="Curr. Biol.">
        <title>Genome Sequence of Striga asiatica Provides Insight into the Evolution of Plant Parasitism.</title>
        <authorList>
            <person name="Yoshida S."/>
            <person name="Kim S."/>
            <person name="Wafula E.K."/>
            <person name="Tanskanen J."/>
            <person name="Kim Y.M."/>
            <person name="Honaas L."/>
            <person name="Yang Z."/>
            <person name="Spallek T."/>
            <person name="Conn C.E."/>
            <person name="Ichihashi Y."/>
            <person name="Cheong K."/>
            <person name="Cui S."/>
            <person name="Der J.P."/>
            <person name="Gundlach H."/>
            <person name="Jiao Y."/>
            <person name="Hori C."/>
            <person name="Ishida J.K."/>
            <person name="Kasahara H."/>
            <person name="Kiba T."/>
            <person name="Kim M.S."/>
            <person name="Koo N."/>
            <person name="Laohavisit A."/>
            <person name="Lee Y.H."/>
            <person name="Lumba S."/>
            <person name="McCourt P."/>
            <person name="Mortimer J.C."/>
            <person name="Mutuku J.M."/>
            <person name="Nomura T."/>
            <person name="Sasaki-Sekimoto Y."/>
            <person name="Seto Y."/>
            <person name="Wang Y."/>
            <person name="Wakatake T."/>
            <person name="Sakakibara H."/>
            <person name="Demura T."/>
            <person name="Yamaguchi S."/>
            <person name="Yoneyama K."/>
            <person name="Manabe R.I."/>
            <person name="Nelson D.C."/>
            <person name="Schulman A.H."/>
            <person name="Timko M.P."/>
            <person name="dePamphilis C.W."/>
            <person name="Choi D."/>
            <person name="Shirasu K."/>
        </authorList>
    </citation>
    <scope>NUCLEOTIDE SEQUENCE [LARGE SCALE GENOMIC DNA]</scope>
    <source>
        <strain evidence="2">cv. UVA1</strain>
    </source>
</reference>
<accession>A0A5A7QZS4</accession>
<proteinExistence type="predicted"/>
<sequence>MDRVILSSEDARPLQHHLNRLPILDPVNLSPAHGLPQGPTHVPRVVELNWRVPREIARENPLYALLMCLEQGKIRREHERDVVHAGSEPGPVRALARASACARRAIEKPEPDREEKAVVNVGGDGSSVWASEARCESSCRGRVVKSGHGGHNGLDLGTTGRAGGRFVLEDCSCGGVVEWGALRTGVGSGRNVVTGRGLVGFDEDIGGLARPEHEDVGGEGLHVGGVGPNYLVNWKRTVARAIVEIAGLTVDRVSIGYIRSSPCSHGLSHNINWVCIPPFTCSPNV</sequence>
<dbReference type="EMBL" id="BKCP01009404">
    <property type="protein sequence ID" value="GER50925.1"/>
    <property type="molecule type" value="Genomic_DNA"/>
</dbReference>
<keyword evidence="2" id="KW-1185">Reference proteome</keyword>
<comment type="caution">
    <text evidence="1">The sequence shown here is derived from an EMBL/GenBank/DDBJ whole genome shotgun (WGS) entry which is preliminary data.</text>
</comment>
<evidence type="ECO:0000313" key="1">
    <source>
        <dbReference type="EMBL" id="GER50925.1"/>
    </source>
</evidence>
<evidence type="ECO:0000313" key="2">
    <source>
        <dbReference type="Proteomes" id="UP000325081"/>
    </source>
</evidence>
<protein>
    <submittedName>
        <fullName evidence="1">Interleukin-12 subunit beta</fullName>
    </submittedName>
</protein>
<dbReference type="AlphaFoldDB" id="A0A5A7QZS4"/>
<dbReference type="Proteomes" id="UP000325081">
    <property type="component" value="Unassembled WGS sequence"/>
</dbReference>
<organism evidence="1 2">
    <name type="scientific">Striga asiatica</name>
    <name type="common">Asiatic witchweed</name>
    <name type="synonym">Buchnera asiatica</name>
    <dbReference type="NCBI Taxonomy" id="4170"/>
    <lineage>
        <taxon>Eukaryota</taxon>
        <taxon>Viridiplantae</taxon>
        <taxon>Streptophyta</taxon>
        <taxon>Embryophyta</taxon>
        <taxon>Tracheophyta</taxon>
        <taxon>Spermatophyta</taxon>
        <taxon>Magnoliopsida</taxon>
        <taxon>eudicotyledons</taxon>
        <taxon>Gunneridae</taxon>
        <taxon>Pentapetalae</taxon>
        <taxon>asterids</taxon>
        <taxon>lamiids</taxon>
        <taxon>Lamiales</taxon>
        <taxon>Orobanchaceae</taxon>
        <taxon>Buchnereae</taxon>
        <taxon>Striga</taxon>
    </lineage>
</organism>
<name>A0A5A7QZS4_STRAF</name>